<keyword evidence="2" id="KW-0131">Cell cycle</keyword>
<dbReference type="PANTHER" id="PTHR12634:SF8">
    <property type="entry name" value="FIERY MOUNTAIN, ISOFORM D"/>
    <property type="match status" value="1"/>
</dbReference>
<dbReference type="OrthoDB" id="205476at2759"/>
<comment type="similarity">
    <text evidence="1">Belongs to the SAPS family.</text>
</comment>
<evidence type="ECO:0000256" key="2">
    <source>
        <dbReference type="ARBA" id="ARBA00023306"/>
    </source>
</evidence>
<name>A0A0L0GF44_9EUKA</name>
<feature type="region of interest" description="Disordered" evidence="3">
    <location>
        <begin position="237"/>
        <end position="265"/>
    </location>
</feature>
<dbReference type="GO" id="GO:0019903">
    <property type="term" value="F:protein phosphatase binding"/>
    <property type="evidence" value="ECO:0007669"/>
    <property type="project" value="InterPro"/>
</dbReference>
<dbReference type="AlphaFoldDB" id="A0A0L0GF44"/>
<evidence type="ECO:0000313" key="4">
    <source>
        <dbReference type="EMBL" id="KNC87660.1"/>
    </source>
</evidence>
<dbReference type="InterPro" id="IPR007587">
    <property type="entry name" value="SAPS"/>
</dbReference>
<dbReference type="EMBL" id="KQ241602">
    <property type="protein sequence ID" value="KNC87660.1"/>
    <property type="molecule type" value="Genomic_DNA"/>
</dbReference>
<feature type="compositionally biased region" description="Polar residues" evidence="3">
    <location>
        <begin position="497"/>
        <end position="507"/>
    </location>
</feature>
<dbReference type="GO" id="GO:0019888">
    <property type="term" value="F:protein phosphatase regulator activity"/>
    <property type="evidence" value="ECO:0007669"/>
    <property type="project" value="TreeGrafter"/>
</dbReference>
<evidence type="ECO:0000256" key="3">
    <source>
        <dbReference type="SAM" id="MobiDB-lite"/>
    </source>
</evidence>
<proteinExistence type="inferred from homology"/>
<evidence type="ECO:0000313" key="5">
    <source>
        <dbReference type="Proteomes" id="UP000054560"/>
    </source>
</evidence>
<keyword evidence="5" id="KW-1185">Reference proteome</keyword>
<dbReference type="RefSeq" id="XP_014161562.1">
    <property type="nucleotide sequence ID" value="XM_014306087.1"/>
</dbReference>
<feature type="compositionally biased region" description="Basic and acidic residues" evidence="3">
    <location>
        <begin position="238"/>
        <end position="253"/>
    </location>
</feature>
<dbReference type="STRING" id="667725.A0A0L0GF44"/>
<gene>
    <name evidence="4" type="ORF">SARC_00231</name>
</gene>
<feature type="region of interest" description="Disordered" evidence="3">
    <location>
        <begin position="473"/>
        <end position="523"/>
    </location>
</feature>
<dbReference type="Proteomes" id="UP000054560">
    <property type="component" value="Unassembled WGS sequence"/>
</dbReference>
<evidence type="ECO:0000256" key="1">
    <source>
        <dbReference type="ARBA" id="ARBA00006180"/>
    </source>
</evidence>
<protein>
    <submittedName>
        <fullName evidence="4">Uncharacterized protein</fullName>
    </submittedName>
</protein>
<organism evidence="4 5">
    <name type="scientific">Sphaeroforma arctica JP610</name>
    <dbReference type="NCBI Taxonomy" id="667725"/>
    <lineage>
        <taxon>Eukaryota</taxon>
        <taxon>Ichthyosporea</taxon>
        <taxon>Ichthyophonida</taxon>
        <taxon>Sphaeroforma</taxon>
    </lineage>
</organism>
<dbReference type="GeneID" id="25900735"/>
<feature type="region of interest" description="Disordered" evidence="3">
    <location>
        <begin position="392"/>
        <end position="411"/>
    </location>
</feature>
<dbReference type="PANTHER" id="PTHR12634">
    <property type="entry name" value="SIT4 YEAST -ASSOCIATING PROTEIN-RELATED"/>
    <property type="match status" value="1"/>
</dbReference>
<sequence length="523" mass="57695">MTGEPIMLTMEQKQERSSELQTLLPIFDAVEKCIPYLKTILKTTPRPNPLYKSAITPFGRLRLSALELLYRLVCSRVPAIDAAIAKEDILSVCMDLFFRYSNNTFLHVTVTKIVYEILRLKEPRTKPVASVDHREVYESEYRPVPELTPADVKVGATDTCAEGKEVDDAVAQEATVALYRSLFNECGICNRLLKAVDESAKRKDGHRRPTYMSHVYQLANMIERSLRGETHALTTKESILRKIRTGEPKKDTEEAQAPDNTNNASTGVFVPKEWVRFVGDELMVDNASLALPLGGKRPTDPLSHFGDSDEDMNAMEDDAAQLGLHRILAQQLAEEPEDFDSNINFDDENNAVLNRLEAVAAATKSQNENHNSAESEFTSDYFSSALQSAFDDPVDEGLSSGSNRSSVDENADPWKDAFDMLKDEVHKAANGDNDDPMGEGNEAVTDEWDAFEAAAPPNATKDDVGGVFKAATANENDDMWGAFETADDDKSDKPGTANRQLDTTVTGSGDDEDGWADFKGASS</sequence>
<dbReference type="Pfam" id="PF04499">
    <property type="entry name" value="SAPS"/>
    <property type="match status" value="1"/>
</dbReference>
<reference evidence="4 5" key="1">
    <citation type="submission" date="2011-02" db="EMBL/GenBank/DDBJ databases">
        <title>The Genome Sequence of Sphaeroforma arctica JP610.</title>
        <authorList>
            <consortium name="The Broad Institute Genome Sequencing Platform"/>
            <person name="Russ C."/>
            <person name="Cuomo C."/>
            <person name="Young S.K."/>
            <person name="Zeng Q."/>
            <person name="Gargeya S."/>
            <person name="Alvarado L."/>
            <person name="Berlin A."/>
            <person name="Chapman S.B."/>
            <person name="Chen Z."/>
            <person name="Freedman E."/>
            <person name="Gellesch M."/>
            <person name="Goldberg J."/>
            <person name="Griggs A."/>
            <person name="Gujja S."/>
            <person name="Heilman E."/>
            <person name="Heiman D."/>
            <person name="Howarth C."/>
            <person name="Mehta T."/>
            <person name="Neiman D."/>
            <person name="Pearson M."/>
            <person name="Roberts A."/>
            <person name="Saif S."/>
            <person name="Shea T."/>
            <person name="Shenoy N."/>
            <person name="Sisk P."/>
            <person name="Stolte C."/>
            <person name="Sykes S."/>
            <person name="White J."/>
            <person name="Yandava C."/>
            <person name="Burger G."/>
            <person name="Gray M.W."/>
            <person name="Holland P.W.H."/>
            <person name="King N."/>
            <person name="Lang F.B.F."/>
            <person name="Roger A.J."/>
            <person name="Ruiz-Trillo I."/>
            <person name="Haas B."/>
            <person name="Nusbaum C."/>
            <person name="Birren B."/>
        </authorList>
    </citation>
    <scope>NUCLEOTIDE SEQUENCE [LARGE SCALE GENOMIC DNA]</scope>
    <source>
        <strain evidence="4 5">JP610</strain>
    </source>
</reference>
<accession>A0A0L0GF44</accession>